<dbReference type="InterPro" id="IPR042098">
    <property type="entry name" value="TauD-like_sf"/>
</dbReference>
<dbReference type="Gene3D" id="3.60.130.10">
    <property type="entry name" value="Clavaminate synthase-like"/>
    <property type="match status" value="1"/>
</dbReference>
<dbReference type="PANTHER" id="PTHR10696:SF25">
    <property type="entry name" value="OXIDOREDUCTASE AIM17-RELATED"/>
    <property type="match status" value="1"/>
</dbReference>
<dbReference type="Proteomes" id="UP001321760">
    <property type="component" value="Unassembled WGS sequence"/>
</dbReference>
<dbReference type="Pfam" id="PF02668">
    <property type="entry name" value="TauD"/>
    <property type="match status" value="1"/>
</dbReference>
<evidence type="ECO:0000256" key="3">
    <source>
        <dbReference type="ARBA" id="ARBA00022723"/>
    </source>
</evidence>
<evidence type="ECO:0000256" key="5">
    <source>
        <dbReference type="ARBA" id="ARBA00023002"/>
    </source>
</evidence>
<dbReference type="SUPFAM" id="SSF51197">
    <property type="entry name" value="Clavaminate synthase-like"/>
    <property type="match status" value="1"/>
</dbReference>
<feature type="domain" description="TauD/TfdA-like" evidence="8">
    <location>
        <begin position="209"/>
        <end position="455"/>
    </location>
</feature>
<dbReference type="AlphaFoldDB" id="A0AAV9G0M7"/>
<dbReference type="GO" id="GO:0045329">
    <property type="term" value="P:carnitine biosynthetic process"/>
    <property type="evidence" value="ECO:0007669"/>
    <property type="project" value="TreeGrafter"/>
</dbReference>
<dbReference type="InterPro" id="IPR038492">
    <property type="entry name" value="GBBH-like_N_sf"/>
</dbReference>
<evidence type="ECO:0000256" key="6">
    <source>
        <dbReference type="ARBA" id="ARBA00023004"/>
    </source>
</evidence>
<keyword evidence="6" id="KW-0408">Iron</keyword>
<evidence type="ECO:0000256" key="4">
    <source>
        <dbReference type="ARBA" id="ARBA00022964"/>
    </source>
</evidence>
<comment type="cofactor">
    <cofactor evidence="1">
        <name>Fe(2+)</name>
        <dbReference type="ChEBI" id="CHEBI:29033"/>
    </cofactor>
</comment>
<comment type="caution">
    <text evidence="9">The sequence shown here is derived from an EMBL/GenBank/DDBJ whole genome shotgun (WGS) entry which is preliminary data.</text>
</comment>
<reference evidence="9" key="1">
    <citation type="journal article" date="2023" name="Mol. Phylogenet. Evol.">
        <title>Genome-scale phylogeny and comparative genomics of the fungal order Sordariales.</title>
        <authorList>
            <person name="Hensen N."/>
            <person name="Bonometti L."/>
            <person name="Westerberg I."/>
            <person name="Brannstrom I.O."/>
            <person name="Guillou S."/>
            <person name="Cros-Aarteil S."/>
            <person name="Calhoun S."/>
            <person name="Haridas S."/>
            <person name="Kuo A."/>
            <person name="Mondo S."/>
            <person name="Pangilinan J."/>
            <person name="Riley R."/>
            <person name="LaButti K."/>
            <person name="Andreopoulos B."/>
            <person name="Lipzen A."/>
            <person name="Chen C."/>
            <person name="Yan M."/>
            <person name="Daum C."/>
            <person name="Ng V."/>
            <person name="Clum A."/>
            <person name="Steindorff A."/>
            <person name="Ohm R.A."/>
            <person name="Martin F."/>
            <person name="Silar P."/>
            <person name="Natvig D.O."/>
            <person name="Lalanne C."/>
            <person name="Gautier V."/>
            <person name="Ament-Velasquez S.L."/>
            <person name="Kruys A."/>
            <person name="Hutchinson M.I."/>
            <person name="Powell A.J."/>
            <person name="Barry K."/>
            <person name="Miller A.N."/>
            <person name="Grigoriev I.V."/>
            <person name="Debuchy R."/>
            <person name="Gladieux P."/>
            <person name="Hiltunen Thoren M."/>
            <person name="Johannesson H."/>
        </authorList>
    </citation>
    <scope>NUCLEOTIDE SEQUENCE</scope>
    <source>
        <strain evidence="9">PSN243</strain>
    </source>
</reference>
<reference evidence="9" key="2">
    <citation type="submission" date="2023-05" db="EMBL/GenBank/DDBJ databases">
        <authorList>
            <consortium name="Lawrence Berkeley National Laboratory"/>
            <person name="Steindorff A."/>
            <person name="Hensen N."/>
            <person name="Bonometti L."/>
            <person name="Westerberg I."/>
            <person name="Brannstrom I.O."/>
            <person name="Guillou S."/>
            <person name="Cros-Aarteil S."/>
            <person name="Calhoun S."/>
            <person name="Haridas S."/>
            <person name="Kuo A."/>
            <person name="Mondo S."/>
            <person name="Pangilinan J."/>
            <person name="Riley R."/>
            <person name="Labutti K."/>
            <person name="Andreopoulos B."/>
            <person name="Lipzen A."/>
            <person name="Chen C."/>
            <person name="Yanf M."/>
            <person name="Daum C."/>
            <person name="Ng V."/>
            <person name="Clum A."/>
            <person name="Ohm R."/>
            <person name="Martin F."/>
            <person name="Silar P."/>
            <person name="Natvig D."/>
            <person name="Lalanne C."/>
            <person name="Gautier V."/>
            <person name="Ament-Velasquez S.L."/>
            <person name="Kruys A."/>
            <person name="Hutchinson M.I."/>
            <person name="Powell A.J."/>
            <person name="Barry K."/>
            <person name="Miller A.N."/>
            <person name="Grigoriev I.V."/>
            <person name="Debuchy R."/>
            <person name="Gladieux P."/>
            <person name="Thoren M.H."/>
            <person name="Johannesson H."/>
        </authorList>
    </citation>
    <scope>NUCLEOTIDE SEQUENCE</scope>
    <source>
        <strain evidence="9">PSN243</strain>
    </source>
</reference>
<evidence type="ECO:0000256" key="1">
    <source>
        <dbReference type="ARBA" id="ARBA00001954"/>
    </source>
</evidence>
<protein>
    <submittedName>
        <fullName evidence="9">Gamma-butyrobetaine dioxygenase</fullName>
    </submittedName>
</protein>
<accession>A0AAV9G0M7</accession>
<evidence type="ECO:0000256" key="7">
    <source>
        <dbReference type="SAM" id="MobiDB-lite"/>
    </source>
</evidence>
<dbReference type="Gene3D" id="3.30.2020.30">
    <property type="match status" value="1"/>
</dbReference>
<keyword evidence="10" id="KW-1185">Reference proteome</keyword>
<evidence type="ECO:0000313" key="9">
    <source>
        <dbReference type="EMBL" id="KAK4442616.1"/>
    </source>
</evidence>
<evidence type="ECO:0000313" key="10">
    <source>
        <dbReference type="Proteomes" id="UP001321760"/>
    </source>
</evidence>
<sequence>MSASRIPVAGLLGARLTPSTSPTVRLRVLSQSTRRPALLLRPILGVSRHPAAARGLIRRYLSSQTESQPNRKSISHGKRVPRHPYAVRVTNAGVFLRTEAKERIISPLWLRDSCACPQCVDPDSGQKNFSTTDLPTRLPISRAELSDDGALVIEWENDIMAGGVSTHTSRFSAKQVATWHAGEKAGSKLRLPPTFWNRAKYESMIDKCRVSYADWLNDDDAFDAAFEKLAETGLIFVRDVPQSEAEVERIANRIGMLQHTFYGSTWDVRSKPRAENVAYTSKFLGLHQDLMYHDPVPKLQLLHCLENSCDGGESLFSDGIRAAYDLKLNQPKHYRALSELEVRFHYKKGEHDYSAPRNTIHEINGMVFRTNWAPPFQAPFKMQCVPHAAPPGFRYNLDDWREAAVHFQLGIEAPENVLEVKLQPGECVIFDNTRVLHGRRQFATTKGQRWLKGTYVSLQVYQAAEKRLKEKKYSSHAGQDFWLQAVRDVNQVKELSEGAR</sequence>
<keyword evidence="4 9" id="KW-0223">Dioxygenase</keyword>
<dbReference type="CDD" id="cd00250">
    <property type="entry name" value="CAS_like"/>
    <property type="match status" value="1"/>
</dbReference>
<dbReference type="PANTHER" id="PTHR10696">
    <property type="entry name" value="GAMMA-BUTYROBETAINE HYDROXYLASE-RELATED"/>
    <property type="match status" value="1"/>
</dbReference>
<evidence type="ECO:0000256" key="2">
    <source>
        <dbReference type="ARBA" id="ARBA00008654"/>
    </source>
</evidence>
<proteinExistence type="inferred from homology"/>
<dbReference type="GO" id="GO:0005739">
    <property type="term" value="C:mitochondrion"/>
    <property type="evidence" value="ECO:0007669"/>
    <property type="project" value="TreeGrafter"/>
</dbReference>
<organism evidence="9 10">
    <name type="scientific">Podospora aff. communis PSN243</name>
    <dbReference type="NCBI Taxonomy" id="3040156"/>
    <lineage>
        <taxon>Eukaryota</taxon>
        <taxon>Fungi</taxon>
        <taxon>Dikarya</taxon>
        <taxon>Ascomycota</taxon>
        <taxon>Pezizomycotina</taxon>
        <taxon>Sordariomycetes</taxon>
        <taxon>Sordariomycetidae</taxon>
        <taxon>Sordariales</taxon>
        <taxon>Podosporaceae</taxon>
        <taxon>Podospora</taxon>
    </lineage>
</organism>
<feature type="region of interest" description="Disordered" evidence="7">
    <location>
        <begin position="60"/>
        <end position="79"/>
    </location>
</feature>
<dbReference type="GO" id="GO:0046872">
    <property type="term" value="F:metal ion binding"/>
    <property type="evidence" value="ECO:0007669"/>
    <property type="project" value="UniProtKB-KW"/>
</dbReference>
<dbReference type="GO" id="GO:0016706">
    <property type="term" value="F:2-oxoglutarate-dependent dioxygenase activity"/>
    <property type="evidence" value="ECO:0007669"/>
    <property type="project" value="UniProtKB-ARBA"/>
</dbReference>
<gene>
    <name evidence="9" type="ORF">QBC34DRAFT_418461</name>
</gene>
<keyword evidence="3" id="KW-0479">Metal-binding</keyword>
<dbReference type="InterPro" id="IPR003819">
    <property type="entry name" value="TauD/TfdA-like"/>
</dbReference>
<name>A0AAV9G0M7_9PEZI</name>
<dbReference type="EMBL" id="MU866011">
    <property type="protein sequence ID" value="KAK4442616.1"/>
    <property type="molecule type" value="Genomic_DNA"/>
</dbReference>
<keyword evidence="5" id="KW-0560">Oxidoreductase</keyword>
<dbReference type="InterPro" id="IPR050411">
    <property type="entry name" value="AlphaKG_dependent_hydroxylases"/>
</dbReference>
<feature type="compositionally biased region" description="Polar residues" evidence="7">
    <location>
        <begin position="61"/>
        <end position="72"/>
    </location>
</feature>
<comment type="similarity">
    <text evidence="2">Belongs to the gamma-BBH/TMLD family.</text>
</comment>
<evidence type="ECO:0000259" key="8">
    <source>
        <dbReference type="Pfam" id="PF02668"/>
    </source>
</evidence>